<dbReference type="AlphaFoldDB" id="A0A1U7HLI2"/>
<sequence length="84" mass="9485">MPKPDIHPTWYPEAKVICNGEVVMTVGSTKPEIHVEVWSGNHPFFTGTQKLIDTEGRVDRFRRKYGTLGGKTDQKNKASNAKEK</sequence>
<evidence type="ECO:0000256" key="4">
    <source>
        <dbReference type="ARBA" id="ARBA00022980"/>
    </source>
</evidence>
<evidence type="ECO:0000256" key="1">
    <source>
        <dbReference type="ARBA" id="ARBA00009296"/>
    </source>
</evidence>
<protein>
    <recommendedName>
        <fullName evidence="6 7">Large ribosomal subunit protein bL31</fullName>
    </recommendedName>
</protein>
<feature type="compositionally biased region" description="Basic and acidic residues" evidence="8">
    <location>
        <begin position="72"/>
        <end position="84"/>
    </location>
</feature>
<dbReference type="OrthoDB" id="9803251at2"/>
<gene>
    <name evidence="7" type="primary">rpmE</name>
    <name evidence="7" type="synonym">rpl31</name>
    <name evidence="9" type="ORF">NIES593_07030</name>
</gene>
<dbReference type="SUPFAM" id="SSF143800">
    <property type="entry name" value="L28p-like"/>
    <property type="match status" value="1"/>
</dbReference>
<dbReference type="InterPro" id="IPR034704">
    <property type="entry name" value="Ribosomal_bL28/bL31-like_sf"/>
</dbReference>
<dbReference type="Proteomes" id="UP000186868">
    <property type="component" value="Unassembled WGS sequence"/>
</dbReference>
<evidence type="ECO:0000256" key="5">
    <source>
        <dbReference type="ARBA" id="ARBA00023274"/>
    </source>
</evidence>
<comment type="caution">
    <text evidence="7">Lacks conserved residue(s) required for the propagation of feature annotation.</text>
</comment>
<proteinExistence type="inferred from homology"/>
<dbReference type="GO" id="GO:0019843">
    <property type="term" value="F:rRNA binding"/>
    <property type="evidence" value="ECO:0007669"/>
    <property type="project" value="UniProtKB-KW"/>
</dbReference>
<dbReference type="InterPro" id="IPR027491">
    <property type="entry name" value="Ribosomal_bL31_A"/>
</dbReference>
<dbReference type="PANTHER" id="PTHR33280:SF1">
    <property type="entry name" value="LARGE RIBOSOMAL SUBUNIT PROTEIN BL31C"/>
    <property type="match status" value="1"/>
</dbReference>
<dbReference type="STRING" id="1921803.NIES593_07030"/>
<dbReference type="PROSITE" id="PS01143">
    <property type="entry name" value="RIBOSOMAL_L31"/>
    <property type="match status" value="1"/>
</dbReference>
<keyword evidence="3 7" id="KW-0694">RNA-binding</keyword>
<reference evidence="9 10" key="1">
    <citation type="submission" date="2016-11" db="EMBL/GenBank/DDBJ databases">
        <title>Draft Genome Sequences of Nine Cyanobacterial Strains from Diverse Habitats.</title>
        <authorList>
            <person name="Zhu T."/>
            <person name="Hou S."/>
            <person name="Lu X."/>
            <person name="Hess W.R."/>
        </authorList>
    </citation>
    <scope>NUCLEOTIDE SEQUENCE [LARGE SCALE GENOMIC DNA]</scope>
    <source>
        <strain evidence="9 10">NIES-593</strain>
    </source>
</reference>
<evidence type="ECO:0000256" key="3">
    <source>
        <dbReference type="ARBA" id="ARBA00022884"/>
    </source>
</evidence>
<dbReference type="Pfam" id="PF01197">
    <property type="entry name" value="Ribosomal_L31"/>
    <property type="match status" value="1"/>
</dbReference>
<evidence type="ECO:0000256" key="2">
    <source>
        <dbReference type="ARBA" id="ARBA00022730"/>
    </source>
</evidence>
<keyword evidence="5 7" id="KW-0687">Ribonucleoprotein</keyword>
<evidence type="ECO:0000256" key="8">
    <source>
        <dbReference type="SAM" id="MobiDB-lite"/>
    </source>
</evidence>
<comment type="similarity">
    <text evidence="1 7">Belongs to the bacterial ribosomal protein bL31 family. Type A subfamily.</text>
</comment>
<dbReference type="GO" id="GO:1990904">
    <property type="term" value="C:ribonucleoprotein complex"/>
    <property type="evidence" value="ECO:0007669"/>
    <property type="project" value="UniProtKB-KW"/>
</dbReference>
<feature type="region of interest" description="Disordered" evidence="8">
    <location>
        <begin position="63"/>
        <end position="84"/>
    </location>
</feature>
<keyword evidence="2 7" id="KW-0699">rRNA-binding</keyword>
<evidence type="ECO:0000256" key="7">
    <source>
        <dbReference type="HAMAP-Rule" id="MF_00501"/>
    </source>
</evidence>
<dbReference type="Gene3D" id="4.10.830.30">
    <property type="entry name" value="Ribosomal protein L31"/>
    <property type="match status" value="1"/>
</dbReference>
<keyword evidence="4 7" id="KW-0689">Ribosomal protein</keyword>
<evidence type="ECO:0000256" key="6">
    <source>
        <dbReference type="ARBA" id="ARBA00035687"/>
    </source>
</evidence>
<dbReference type="PANTHER" id="PTHR33280">
    <property type="entry name" value="50S RIBOSOMAL PROTEIN L31, CHLOROPLASTIC"/>
    <property type="match status" value="1"/>
</dbReference>
<dbReference type="EMBL" id="MRCB01000006">
    <property type="protein sequence ID" value="OKH24429.1"/>
    <property type="molecule type" value="Genomic_DNA"/>
</dbReference>
<keyword evidence="10" id="KW-1185">Reference proteome</keyword>
<dbReference type="PRINTS" id="PR01249">
    <property type="entry name" value="RIBOSOMALL31"/>
</dbReference>
<dbReference type="NCBIfam" id="NF001809">
    <property type="entry name" value="PRK00528.1"/>
    <property type="match status" value="1"/>
</dbReference>
<dbReference type="NCBIfam" id="TIGR00105">
    <property type="entry name" value="L31"/>
    <property type="match status" value="1"/>
</dbReference>
<dbReference type="InterPro" id="IPR002150">
    <property type="entry name" value="Ribosomal_bL31"/>
</dbReference>
<evidence type="ECO:0000313" key="9">
    <source>
        <dbReference type="EMBL" id="OKH24429.1"/>
    </source>
</evidence>
<dbReference type="RefSeq" id="WP_073598911.1">
    <property type="nucleotide sequence ID" value="NZ_MRCB01000006.1"/>
</dbReference>
<organism evidence="9 10">
    <name type="scientific">Hydrococcus rivularis NIES-593</name>
    <dbReference type="NCBI Taxonomy" id="1921803"/>
    <lineage>
        <taxon>Bacteria</taxon>
        <taxon>Bacillati</taxon>
        <taxon>Cyanobacteriota</taxon>
        <taxon>Cyanophyceae</taxon>
        <taxon>Pleurocapsales</taxon>
        <taxon>Hydrococcaceae</taxon>
        <taxon>Hydrococcus</taxon>
    </lineage>
</organism>
<comment type="caution">
    <text evidence="9">The sequence shown here is derived from an EMBL/GenBank/DDBJ whole genome shotgun (WGS) entry which is preliminary data.</text>
</comment>
<dbReference type="GO" id="GO:0005840">
    <property type="term" value="C:ribosome"/>
    <property type="evidence" value="ECO:0007669"/>
    <property type="project" value="UniProtKB-KW"/>
</dbReference>
<comment type="subunit">
    <text evidence="7">Part of the 50S ribosomal subunit.</text>
</comment>
<name>A0A1U7HLI2_9CYAN</name>
<dbReference type="GO" id="GO:0006412">
    <property type="term" value="P:translation"/>
    <property type="evidence" value="ECO:0007669"/>
    <property type="project" value="UniProtKB-UniRule"/>
</dbReference>
<dbReference type="InterPro" id="IPR042105">
    <property type="entry name" value="Ribosomal_bL31_sf"/>
</dbReference>
<dbReference type="HAMAP" id="MF_00501">
    <property type="entry name" value="Ribosomal_bL31_1"/>
    <property type="match status" value="1"/>
</dbReference>
<evidence type="ECO:0000313" key="10">
    <source>
        <dbReference type="Proteomes" id="UP000186868"/>
    </source>
</evidence>
<dbReference type="GO" id="GO:0003735">
    <property type="term" value="F:structural constituent of ribosome"/>
    <property type="evidence" value="ECO:0007669"/>
    <property type="project" value="InterPro"/>
</dbReference>
<comment type="function">
    <text evidence="7">Binds the 23S rRNA.</text>
</comment>
<accession>A0A1U7HLI2</accession>